<dbReference type="PRINTS" id="PR00081">
    <property type="entry name" value="GDHRDH"/>
</dbReference>
<comment type="similarity">
    <text evidence="1">Belongs to the short-chain dehydrogenases/reductases (SDR) family.</text>
</comment>
<name>A0A345YD53_9SPHN</name>
<keyword evidence="2" id="KW-0560">Oxidoreductase</keyword>
<dbReference type="Gene3D" id="3.40.50.720">
    <property type="entry name" value="NAD(P)-binding Rossmann-like Domain"/>
    <property type="match status" value="1"/>
</dbReference>
<evidence type="ECO:0000256" key="1">
    <source>
        <dbReference type="ARBA" id="ARBA00006484"/>
    </source>
</evidence>
<dbReference type="GO" id="GO:0016491">
    <property type="term" value="F:oxidoreductase activity"/>
    <property type="evidence" value="ECO:0007669"/>
    <property type="project" value="UniProtKB-KW"/>
</dbReference>
<dbReference type="InterPro" id="IPR051122">
    <property type="entry name" value="SDR_DHRS6-like"/>
</dbReference>
<evidence type="ECO:0000256" key="2">
    <source>
        <dbReference type="ARBA" id="ARBA00023002"/>
    </source>
</evidence>
<reference evidence="4" key="1">
    <citation type="submission" date="2018-07" db="EMBL/GenBank/DDBJ databases">
        <title>Genome sequence of Erythrobacter strain YH-07, an antagonistic bacterium isolated from Yellow Sea.</title>
        <authorList>
            <person name="Tang T."/>
            <person name="Liu Q."/>
            <person name="Sun X."/>
        </authorList>
    </citation>
    <scope>NUCLEOTIDE SEQUENCE [LARGE SCALE GENOMIC DNA]</scope>
    <source>
        <strain evidence="4">YH-07</strain>
    </source>
</reference>
<dbReference type="PANTHER" id="PTHR43477:SF1">
    <property type="entry name" value="DIHYDROANTICAPSIN 7-DEHYDROGENASE"/>
    <property type="match status" value="1"/>
</dbReference>
<dbReference type="EMBL" id="CP031357">
    <property type="protein sequence ID" value="AXK41855.1"/>
    <property type="molecule type" value="Genomic_DNA"/>
</dbReference>
<dbReference type="SUPFAM" id="SSF51735">
    <property type="entry name" value="NAD(P)-binding Rossmann-fold domains"/>
    <property type="match status" value="1"/>
</dbReference>
<dbReference type="PROSITE" id="PS00061">
    <property type="entry name" value="ADH_SHORT"/>
    <property type="match status" value="1"/>
</dbReference>
<dbReference type="KEGG" id="err:DVR09_05425"/>
<evidence type="ECO:0000313" key="4">
    <source>
        <dbReference type="Proteomes" id="UP000254508"/>
    </source>
</evidence>
<evidence type="ECO:0000313" key="3">
    <source>
        <dbReference type="EMBL" id="AXK41855.1"/>
    </source>
</evidence>
<proteinExistence type="inferred from homology"/>
<dbReference type="CDD" id="cd05233">
    <property type="entry name" value="SDR_c"/>
    <property type="match status" value="1"/>
</dbReference>
<dbReference type="OrthoDB" id="7500984at2"/>
<sequence>MPTSEAPATLVITGASRGIGLETARLFAEHGYRIVNISRSPIPIEGAVDITADLASPDWAERIKEELDAALAGSGEISLIHNSAIQLPGAIDQVDAGDFRKTLELAVVAPSILNRLVLPHQSAGSSIIYVGSTLSQRASKGLAAYVASKHAVVGLMRSTAQDLGGTGIHTACVCPGFTDTEMLREYGGEATEYLKSLVHEKRLIDPDEIARMLLFAARNPVVNGSILQAELCFVQP</sequence>
<dbReference type="Pfam" id="PF00106">
    <property type="entry name" value="adh_short"/>
    <property type="match status" value="1"/>
</dbReference>
<keyword evidence="4" id="KW-1185">Reference proteome</keyword>
<protein>
    <submittedName>
        <fullName evidence="3">SDR family NAD(P)-dependent oxidoreductase</fullName>
    </submittedName>
</protein>
<dbReference type="PANTHER" id="PTHR43477">
    <property type="entry name" value="DIHYDROANTICAPSIN 7-DEHYDROGENASE"/>
    <property type="match status" value="1"/>
</dbReference>
<organism evidence="3 4">
    <name type="scientific">Erythrobacter aureus</name>
    <dbReference type="NCBI Taxonomy" id="2182384"/>
    <lineage>
        <taxon>Bacteria</taxon>
        <taxon>Pseudomonadati</taxon>
        <taxon>Pseudomonadota</taxon>
        <taxon>Alphaproteobacteria</taxon>
        <taxon>Sphingomonadales</taxon>
        <taxon>Erythrobacteraceae</taxon>
        <taxon>Erythrobacter/Porphyrobacter group</taxon>
        <taxon>Erythrobacter</taxon>
    </lineage>
</organism>
<dbReference type="InterPro" id="IPR002347">
    <property type="entry name" value="SDR_fam"/>
</dbReference>
<dbReference type="RefSeq" id="WP_115416041.1">
    <property type="nucleotide sequence ID" value="NZ_CP031357.1"/>
</dbReference>
<dbReference type="Proteomes" id="UP000254508">
    <property type="component" value="Chromosome"/>
</dbReference>
<dbReference type="InterPro" id="IPR036291">
    <property type="entry name" value="NAD(P)-bd_dom_sf"/>
</dbReference>
<dbReference type="AlphaFoldDB" id="A0A345YD53"/>
<dbReference type="InterPro" id="IPR020904">
    <property type="entry name" value="Sc_DH/Rdtase_CS"/>
</dbReference>
<accession>A0A345YD53</accession>
<gene>
    <name evidence="3" type="ORF">DVR09_05425</name>
</gene>